<dbReference type="EMBL" id="BJXC01000018">
    <property type="protein sequence ID" value="GEM52694.1"/>
    <property type="molecule type" value="Genomic_DNA"/>
</dbReference>
<organism evidence="1 2">
    <name type="scientific">Empedobacter brevis NBRC 14943 = ATCC 43319</name>
    <dbReference type="NCBI Taxonomy" id="1218108"/>
    <lineage>
        <taxon>Bacteria</taxon>
        <taxon>Pseudomonadati</taxon>
        <taxon>Bacteroidota</taxon>
        <taxon>Flavobacteriia</taxon>
        <taxon>Flavobacteriales</taxon>
        <taxon>Weeksellaceae</taxon>
        <taxon>Empedobacter</taxon>
    </lineage>
</organism>
<gene>
    <name evidence="1" type="ORF">EB1_24840</name>
</gene>
<dbReference type="Proteomes" id="UP000321245">
    <property type="component" value="Unassembled WGS sequence"/>
</dbReference>
<proteinExistence type="predicted"/>
<reference evidence="1 2" key="1">
    <citation type="submission" date="2019-07" db="EMBL/GenBank/DDBJ databases">
        <title>Whole genome shotgun sequence of Empedobacter brevis NBRC 14943.</title>
        <authorList>
            <person name="Hosoyama A."/>
            <person name="Uohara A."/>
            <person name="Ohji S."/>
            <person name="Ichikawa N."/>
        </authorList>
    </citation>
    <scope>NUCLEOTIDE SEQUENCE [LARGE SCALE GENOMIC DNA]</scope>
    <source>
        <strain evidence="1 2">NBRC 14943</strain>
    </source>
</reference>
<evidence type="ECO:0000313" key="2">
    <source>
        <dbReference type="Proteomes" id="UP000321245"/>
    </source>
</evidence>
<comment type="caution">
    <text evidence="1">The sequence shown here is derived from an EMBL/GenBank/DDBJ whole genome shotgun (WGS) entry which is preliminary data.</text>
</comment>
<dbReference type="RefSeq" id="WP_146810655.1">
    <property type="nucleotide sequence ID" value="NZ_BJXC01000018.1"/>
</dbReference>
<keyword evidence="2" id="KW-1185">Reference proteome</keyword>
<protein>
    <submittedName>
        <fullName evidence="1">Uncharacterized protein</fullName>
    </submittedName>
</protein>
<evidence type="ECO:0000313" key="1">
    <source>
        <dbReference type="EMBL" id="GEM52694.1"/>
    </source>
</evidence>
<accession>A0A511NIV0</accession>
<name>A0A511NIV0_9FLAO</name>
<sequence>MKKFPTVPLEKAIEQTTNWRSFYSKIYSDSELLNNIDPNGEDIFRGFRIPLDDLTQIVEVINAYNEDENNKEKINSIRAYLSKRTDDVERLHDIHVMLVPVVGGKDISPDIIGKDDSIYGRDLLEFDKMRGVVESTIYDFTTPCPTECDTKSKLYSIKSK</sequence>
<dbReference type="AlphaFoldDB" id="A0A511NIV0"/>